<dbReference type="PROSITE" id="PS50026">
    <property type="entry name" value="EGF_3"/>
    <property type="match status" value="1"/>
</dbReference>
<dbReference type="PROSITE" id="PS50215">
    <property type="entry name" value="ADAM_MEPRO"/>
    <property type="match status" value="1"/>
</dbReference>
<dbReference type="Pfam" id="PF00200">
    <property type="entry name" value="Disintegrin"/>
    <property type="match status" value="1"/>
</dbReference>
<evidence type="ECO:0000256" key="2">
    <source>
        <dbReference type="ARBA" id="ARBA00004479"/>
    </source>
</evidence>
<gene>
    <name evidence="28" type="primary">LOC113414380</name>
</gene>
<feature type="transmembrane region" description="Helical" evidence="23">
    <location>
        <begin position="169"/>
        <end position="188"/>
    </location>
</feature>
<evidence type="ECO:0000259" key="26">
    <source>
        <dbReference type="PROSITE" id="PS50215"/>
    </source>
</evidence>
<keyword evidence="9 21" id="KW-0479">Metal-binding</keyword>
<keyword evidence="7" id="KW-0645">Protease</keyword>
<dbReference type="InterPro" id="IPR001762">
    <property type="entry name" value="Disintegrin_dom"/>
</dbReference>
<evidence type="ECO:0000256" key="1">
    <source>
        <dbReference type="ARBA" id="ARBA00001947"/>
    </source>
</evidence>
<dbReference type="InterPro" id="IPR036436">
    <property type="entry name" value="Disintegrin_dom_sf"/>
</dbReference>
<evidence type="ECO:0000256" key="21">
    <source>
        <dbReference type="PROSITE-ProRule" id="PRU00276"/>
    </source>
</evidence>
<keyword evidence="5" id="KW-0964">Secreted</keyword>
<dbReference type="CDD" id="cd04269">
    <property type="entry name" value="ZnMc_adamalysin_II_like"/>
    <property type="match status" value="1"/>
</dbReference>
<feature type="binding site" evidence="21">
    <location>
        <position position="498"/>
    </location>
    <ligand>
        <name>Zn(2+)</name>
        <dbReference type="ChEBI" id="CHEBI:29105"/>
        <note>catalytic</note>
    </ligand>
</feature>
<evidence type="ECO:0000256" key="9">
    <source>
        <dbReference type="ARBA" id="ARBA00022723"/>
    </source>
</evidence>
<keyword evidence="27" id="KW-1185">Reference proteome</keyword>
<dbReference type="PRINTS" id="PR00289">
    <property type="entry name" value="DISINTEGRIN"/>
</dbReference>
<dbReference type="KEGG" id="nss:113414380"/>
<evidence type="ECO:0000256" key="7">
    <source>
        <dbReference type="ARBA" id="ARBA00022670"/>
    </source>
</evidence>
<comment type="subcellular location">
    <subcellularLocation>
        <location evidence="2">Membrane</location>
        <topology evidence="2">Single-pass type I membrane protein</topology>
    </subcellularLocation>
    <subcellularLocation>
        <location evidence="3">Secreted</location>
    </subcellularLocation>
</comment>
<comment type="subunit">
    <text evidence="4">Monomer.</text>
</comment>
<evidence type="ECO:0000256" key="6">
    <source>
        <dbReference type="ARBA" id="ARBA00022656"/>
    </source>
</evidence>
<dbReference type="InterPro" id="IPR006586">
    <property type="entry name" value="ADAM_Cys-rich"/>
</dbReference>
<evidence type="ECO:0000256" key="10">
    <source>
        <dbReference type="ARBA" id="ARBA00022801"/>
    </source>
</evidence>
<dbReference type="InterPro" id="IPR024079">
    <property type="entry name" value="MetalloPept_cat_dom_sf"/>
</dbReference>
<keyword evidence="15" id="KW-0865">Zymogen</keyword>
<keyword evidence="10" id="KW-0378">Hydrolase</keyword>
<dbReference type="FunFam" id="4.10.70.10:FF:000001">
    <property type="entry name" value="Disintegrin and metalloproteinase domain-containing protein 22"/>
    <property type="match status" value="1"/>
</dbReference>
<keyword evidence="13" id="KW-0482">Metalloprotease</keyword>
<evidence type="ECO:0000256" key="19">
    <source>
        <dbReference type="PROSITE-ProRule" id="PRU00068"/>
    </source>
</evidence>
<dbReference type="InterPro" id="IPR011990">
    <property type="entry name" value="TPR-like_helical_dom_sf"/>
</dbReference>
<keyword evidence="12 23" id="KW-1133">Transmembrane helix</keyword>
<keyword evidence="14 23" id="KW-0472">Membrane</keyword>
<dbReference type="InterPro" id="IPR002870">
    <property type="entry name" value="Peptidase_M12B_N"/>
</dbReference>
<evidence type="ECO:0000313" key="27">
    <source>
        <dbReference type="Proteomes" id="UP000504612"/>
    </source>
</evidence>
<evidence type="ECO:0000256" key="14">
    <source>
        <dbReference type="ARBA" id="ARBA00023136"/>
    </source>
</evidence>
<keyword evidence="6" id="KW-0800">Toxin</keyword>
<evidence type="ECO:0000256" key="8">
    <source>
        <dbReference type="ARBA" id="ARBA00022692"/>
    </source>
</evidence>
<evidence type="ECO:0000256" key="22">
    <source>
        <dbReference type="SAM" id="MobiDB-lite"/>
    </source>
</evidence>
<feature type="disulfide bond" evidence="20">
    <location>
        <begin position="808"/>
        <end position="817"/>
    </location>
</feature>
<evidence type="ECO:0000256" key="11">
    <source>
        <dbReference type="ARBA" id="ARBA00022833"/>
    </source>
</evidence>
<name>A0A6J1U832_9SAUR</name>
<dbReference type="AlphaFoldDB" id="A0A6J1U832"/>
<dbReference type="SMART" id="SM00050">
    <property type="entry name" value="DISIN"/>
    <property type="match status" value="1"/>
</dbReference>
<dbReference type="PANTHER" id="PTHR11905">
    <property type="entry name" value="ADAM A DISINTEGRIN AND METALLOPROTEASE DOMAIN"/>
    <property type="match status" value="1"/>
</dbReference>
<dbReference type="GO" id="GO:0009897">
    <property type="term" value="C:external side of plasma membrane"/>
    <property type="evidence" value="ECO:0007669"/>
    <property type="project" value="TreeGrafter"/>
</dbReference>
<dbReference type="InterPro" id="IPR034027">
    <property type="entry name" value="Reprolysin_adamalysin"/>
</dbReference>
<feature type="disulfide bond" evidence="21">
    <location>
        <begin position="515"/>
        <end position="520"/>
    </location>
</feature>
<dbReference type="FunFam" id="3.40.390.10:FF:000002">
    <property type="entry name" value="Disintegrin and metalloproteinase domain-containing protein 22"/>
    <property type="match status" value="1"/>
</dbReference>
<evidence type="ECO:0000256" key="5">
    <source>
        <dbReference type="ARBA" id="ARBA00022525"/>
    </source>
</evidence>
<evidence type="ECO:0000256" key="18">
    <source>
        <dbReference type="ARBA" id="ARBA00023240"/>
    </source>
</evidence>
<feature type="transmembrane region" description="Helical" evidence="23">
    <location>
        <begin position="843"/>
        <end position="870"/>
    </location>
</feature>
<keyword evidence="20" id="KW-0245">EGF-like domain</keyword>
<evidence type="ECO:0000259" key="25">
    <source>
        <dbReference type="PROSITE" id="PS50214"/>
    </source>
</evidence>
<dbReference type="GO" id="GO:0006508">
    <property type="term" value="P:proteolysis"/>
    <property type="evidence" value="ECO:0007669"/>
    <property type="project" value="UniProtKB-KW"/>
</dbReference>
<evidence type="ECO:0000259" key="24">
    <source>
        <dbReference type="PROSITE" id="PS50026"/>
    </source>
</evidence>
<dbReference type="PROSITE" id="PS50214">
    <property type="entry name" value="DISINTEGRIN_2"/>
    <property type="match status" value="1"/>
</dbReference>
<feature type="binding site" evidence="21">
    <location>
        <position position="508"/>
    </location>
    <ligand>
        <name>Zn(2+)</name>
        <dbReference type="ChEBI" id="CHEBI:29105"/>
        <note>catalytic</note>
    </ligand>
</feature>
<dbReference type="InterPro" id="IPR001590">
    <property type="entry name" value="Peptidase_M12B"/>
</dbReference>
<comment type="caution">
    <text evidence="20">Lacks conserved residue(s) required for the propagation of feature annotation.</text>
</comment>
<reference evidence="28" key="1">
    <citation type="submission" date="2025-08" db="UniProtKB">
        <authorList>
            <consortium name="RefSeq"/>
        </authorList>
    </citation>
    <scope>IDENTIFICATION</scope>
</reference>
<dbReference type="GO" id="GO:1990913">
    <property type="term" value="C:sperm head plasma membrane"/>
    <property type="evidence" value="ECO:0007669"/>
    <property type="project" value="TreeGrafter"/>
</dbReference>
<keyword evidence="16 20" id="KW-1015">Disulfide bond</keyword>
<dbReference type="SUPFAM" id="SSF55486">
    <property type="entry name" value="Metalloproteases ('zincins'), catalytic domain"/>
    <property type="match status" value="1"/>
</dbReference>
<dbReference type="RefSeq" id="XP_026527071.1">
    <property type="nucleotide sequence ID" value="XM_026671286.1"/>
</dbReference>
<dbReference type="GO" id="GO:0008584">
    <property type="term" value="P:male gonad development"/>
    <property type="evidence" value="ECO:0007669"/>
    <property type="project" value="TreeGrafter"/>
</dbReference>
<dbReference type="SUPFAM" id="SSF57552">
    <property type="entry name" value="Blood coagulation inhibitor (disintegrin)"/>
    <property type="match status" value="1"/>
</dbReference>
<feature type="disulfide bond" evidence="19">
    <location>
        <begin position="619"/>
        <end position="639"/>
    </location>
</feature>
<keyword evidence="8 23" id="KW-0812">Transmembrane</keyword>
<keyword evidence="11 21" id="KW-0862">Zinc</keyword>
<dbReference type="Pfam" id="PF01421">
    <property type="entry name" value="Reprolysin"/>
    <property type="match status" value="1"/>
</dbReference>
<evidence type="ECO:0000256" key="23">
    <source>
        <dbReference type="SAM" id="Phobius"/>
    </source>
</evidence>
<dbReference type="Gene3D" id="3.40.390.10">
    <property type="entry name" value="Collagenase (Catalytic Domain)"/>
    <property type="match status" value="1"/>
</dbReference>
<evidence type="ECO:0000256" key="20">
    <source>
        <dbReference type="PROSITE-ProRule" id="PRU00076"/>
    </source>
</evidence>
<dbReference type="Pfam" id="PF01562">
    <property type="entry name" value="Pep_M12B_propep"/>
    <property type="match status" value="1"/>
</dbReference>
<dbReference type="Gene3D" id="4.10.70.10">
    <property type="entry name" value="Disintegrin domain"/>
    <property type="match status" value="1"/>
</dbReference>
<feature type="region of interest" description="Disordered" evidence="22">
    <location>
        <begin position="1"/>
        <end position="36"/>
    </location>
</feature>
<evidence type="ECO:0000256" key="13">
    <source>
        <dbReference type="ARBA" id="ARBA00023049"/>
    </source>
</evidence>
<evidence type="ECO:0000256" key="12">
    <source>
        <dbReference type="ARBA" id="ARBA00022989"/>
    </source>
</evidence>
<proteinExistence type="predicted"/>
<dbReference type="Gene3D" id="1.25.40.10">
    <property type="entry name" value="Tetratricopeptide repeat domain"/>
    <property type="match status" value="1"/>
</dbReference>
<dbReference type="PROSITE" id="PS00427">
    <property type="entry name" value="DISINTEGRIN_1"/>
    <property type="match status" value="1"/>
</dbReference>
<keyword evidence="17" id="KW-0325">Glycoprotein</keyword>
<evidence type="ECO:0000256" key="15">
    <source>
        <dbReference type="ARBA" id="ARBA00023145"/>
    </source>
</evidence>
<dbReference type="PROSITE" id="PS01186">
    <property type="entry name" value="EGF_2"/>
    <property type="match status" value="1"/>
</dbReference>
<keyword evidence="18" id="KW-1199">Hemostasis impairing toxin</keyword>
<sequence length="905" mass="101813">MERKSPATAGKPNPGSRAAGDGHCAQGSGGAAAGAQLRSSGCGQLSVTTAASPAAEPEQLIRRALDFKNQGAQCYKEKKCREAIGKYHRALLELKGLLLAQEDSEEAASTASTAGATGLGKLSDEQRQLLDSIEIDCYNSLAESFLLEMKYEKVCFKDFLLPRKKTIHLLWLLMFLSNFLIVTARQMLPQGFIYASYEVTIPQLLTPKPRQQERQNVTCLLHFEGKNIIMHLTQKKNLVPKHLPIFTYSKDGDLQLDYPFFRDDCYYHGFVQDRPFSLVTLSICSGGLKGILQLENKIYEIEPVQGSPTFQHVIFRLEEKERALQMRCGLTQEEQKHQDTMFQNIENVASKTASKGDWWLRTRYVEIAFVIEHERYLMFARNETVTALQMLDIIHIANSFYEPLSVQLSVAGLEIWSQKNFITISPVIDSTLQDFNDWRRDFLVNHLKSDVGHLFAYKSFEFSLGSAYVGTVCDEWMGSAVISYKTTSLSIISSIFAHELGHNLGMQHDEQYCSCGKAYCIMAPVHEVTDKFSNCSYTDYFLTMNAPCLLSPPDPDRIFKIKSCGNKVVDKEEQCDCGSEAQCKLDPCCQSNCTFRSGVSCAFGECCDKCQYLKSGTICRKKTNYCDLPEYCNGTSEWCPEDVYMQDGALCNNYVYCYHGNCISEDTQCKMIFGFSAKTATDICFREMNAKGDRFGNCGHKHGIYHKCQTKNTLCGRIQCENVQILPSLEERSTIIQVPLGDKQCWSTDYHSGMKTADIGAVTDGSPCGKDKMCINRKCVRVSLLNYDCNFTKCHNRGVCNNHKHCHCDYGWGPPDCLKKGHGGSIDSGPPQPRKRLTIIAKAGIIGGIIYVLSSAFILVSVGIYFRYGFIRLFRRLRRRTESSTTEVSAQSITEMKYIKYVQKS</sequence>
<dbReference type="GO" id="GO:0004222">
    <property type="term" value="F:metalloendopeptidase activity"/>
    <property type="evidence" value="ECO:0007669"/>
    <property type="project" value="InterPro"/>
</dbReference>
<dbReference type="SMART" id="SM00608">
    <property type="entry name" value="ACR"/>
    <property type="match status" value="1"/>
</dbReference>
<evidence type="ECO:0000256" key="16">
    <source>
        <dbReference type="ARBA" id="ARBA00023157"/>
    </source>
</evidence>
<dbReference type="Proteomes" id="UP000504612">
    <property type="component" value="Unplaced"/>
</dbReference>
<feature type="domain" description="EGF-like" evidence="24">
    <location>
        <begin position="785"/>
        <end position="818"/>
    </location>
</feature>
<evidence type="ECO:0000256" key="3">
    <source>
        <dbReference type="ARBA" id="ARBA00004613"/>
    </source>
</evidence>
<feature type="active site" evidence="21">
    <location>
        <position position="499"/>
    </location>
</feature>
<accession>A0A6J1U832</accession>
<evidence type="ECO:0000313" key="28">
    <source>
        <dbReference type="RefSeq" id="XP_026527071.1"/>
    </source>
</evidence>
<dbReference type="GO" id="GO:0005576">
    <property type="term" value="C:extracellular region"/>
    <property type="evidence" value="ECO:0007669"/>
    <property type="project" value="UniProtKB-SubCell"/>
</dbReference>
<dbReference type="InterPro" id="IPR018358">
    <property type="entry name" value="Disintegrin_CS"/>
</dbReference>
<dbReference type="GeneID" id="113414380"/>
<dbReference type="Pfam" id="PF08516">
    <property type="entry name" value="ADAM_CR"/>
    <property type="match status" value="1"/>
</dbReference>
<dbReference type="GO" id="GO:0008270">
    <property type="term" value="F:zinc ion binding"/>
    <property type="evidence" value="ECO:0007669"/>
    <property type="project" value="UniProtKB-ARBA"/>
</dbReference>
<comment type="cofactor">
    <cofactor evidence="1">
        <name>Zn(2+)</name>
        <dbReference type="ChEBI" id="CHEBI:29105"/>
    </cofactor>
</comment>
<feature type="binding site" evidence="21">
    <location>
        <position position="502"/>
    </location>
    <ligand>
        <name>Zn(2+)</name>
        <dbReference type="ChEBI" id="CHEBI:29105"/>
        <note>catalytic</note>
    </ligand>
</feature>
<dbReference type="PANTHER" id="PTHR11905:SF251">
    <property type="entry name" value="MEDIATOR COMPLEX SUBUNIT 6"/>
    <property type="match status" value="1"/>
</dbReference>
<evidence type="ECO:0000256" key="17">
    <source>
        <dbReference type="ARBA" id="ARBA00023180"/>
    </source>
</evidence>
<feature type="domain" description="Disintegrin" evidence="25">
    <location>
        <begin position="561"/>
        <end position="647"/>
    </location>
</feature>
<dbReference type="InterPro" id="IPR000742">
    <property type="entry name" value="EGF"/>
</dbReference>
<protein>
    <submittedName>
        <fullName evidence="28">Disintegrin and metalloproteinase domain-containing protein 20-like</fullName>
    </submittedName>
</protein>
<dbReference type="GO" id="GO:0090729">
    <property type="term" value="F:toxin activity"/>
    <property type="evidence" value="ECO:0007669"/>
    <property type="project" value="UniProtKB-KW"/>
</dbReference>
<evidence type="ECO:0000256" key="4">
    <source>
        <dbReference type="ARBA" id="ARBA00011245"/>
    </source>
</evidence>
<feature type="domain" description="Peptidase M12B" evidence="26">
    <location>
        <begin position="363"/>
        <end position="540"/>
    </location>
</feature>
<organism evidence="27 28">
    <name type="scientific">Notechis scutatus</name>
    <name type="common">mainland tiger snake</name>
    <dbReference type="NCBI Taxonomy" id="8663"/>
    <lineage>
        <taxon>Eukaryota</taxon>
        <taxon>Metazoa</taxon>
        <taxon>Chordata</taxon>
        <taxon>Craniata</taxon>
        <taxon>Vertebrata</taxon>
        <taxon>Euteleostomi</taxon>
        <taxon>Lepidosauria</taxon>
        <taxon>Squamata</taxon>
        <taxon>Bifurcata</taxon>
        <taxon>Unidentata</taxon>
        <taxon>Episquamata</taxon>
        <taxon>Toxicofera</taxon>
        <taxon>Serpentes</taxon>
        <taxon>Colubroidea</taxon>
        <taxon>Elapidae</taxon>
        <taxon>Hydrophiinae</taxon>
        <taxon>Notechis</taxon>
    </lineage>
</organism>